<dbReference type="Proteomes" id="UP000274131">
    <property type="component" value="Unassembled WGS sequence"/>
</dbReference>
<name>A0A0N4V2N0_ENTVE</name>
<reference evidence="9" key="1">
    <citation type="submission" date="2017-02" db="UniProtKB">
        <authorList>
            <consortium name="WormBaseParasite"/>
        </authorList>
    </citation>
    <scope>IDENTIFICATION</scope>
</reference>
<keyword evidence="3" id="KW-0378">Hydrolase</keyword>
<dbReference type="PANTHER" id="PTHR11066:SF34">
    <property type="entry name" value="ACYL-COENZYME A THIOESTERASE 8"/>
    <property type="match status" value="1"/>
</dbReference>
<dbReference type="CDD" id="cd03445">
    <property type="entry name" value="Thioesterase_II_repeat2"/>
    <property type="match status" value="1"/>
</dbReference>
<keyword evidence="8" id="KW-1185">Reference proteome</keyword>
<evidence type="ECO:0000313" key="7">
    <source>
        <dbReference type="EMBL" id="VDD89134.1"/>
    </source>
</evidence>
<sequence length="305" mass="35210">MQQYMFSSKKLIANTIMSNVVYGGLLLAQSVAAAEQTVSTDMKMHSVHSHFLLSAVPDEPINYRVLTIRNGRSFSARTVHAEQKGEIVKSCQISFHKNEKPAIKHQIEMPKVPEPEECTELHEGIENLLRKYSTPNGKLDKQSKVPFVEDRLMAQWQLFEVCLFLTKLIRLIQVRPTSVEQFLGYALCDKTSYVWFRSRQKLSDDPKIHRLMLLYNTDSTICVTPVRYHQSRGFIPSQFTSLDHSVWLHRDDFRSDEWMLYENKSIVADQGRSFAEGSFWTRDGHLICSTAQEALVRTRTARSHL</sequence>
<dbReference type="InterPro" id="IPR029069">
    <property type="entry name" value="HotDog_dom_sf"/>
</dbReference>
<evidence type="ECO:0000256" key="4">
    <source>
        <dbReference type="ARBA" id="ARBA00023098"/>
    </source>
</evidence>
<proteinExistence type="inferred from homology"/>
<comment type="subunit">
    <text evidence="2">Homotetramer.</text>
</comment>
<evidence type="ECO:0000256" key="1">
    <source>
        <dbReference type="ARBA" id="ARBA00006538"/>
    </source>
</evidence>
<dbReference type="Pfam" id="PF13622">
    <property type="entry name" value="4HBT_3"/>
    <property type="match status" value="1"/>
</dbReference>
<evidence type="ECO:0000259" key="5">
    <source>
        <dbReference type="Pfam" id="PF02551"/>
    </source>
</evidence>
<dbReference type="EMBL" id="UXUI01007728">
    <property type="protein sequence ID" value="VDD89134.1"/>
    <property type="molecule type" value="Genomic_DNA"/>
</dbReference>
<evidence type="ECO:0000313" key="8">
    <source>
        <dbReference type="Proteomes" id="UP000274131"/>
    </source>
</evidence>
<dbReference type="OrthoDB" id="68328at2759"/>
<dbReference type="FunFam" id="2.40.160.210:FF:000001">
    <property type="entry name" value="Acyl-CoA thioesterase II"/>
    <property type="match status" value="1"/>
</dbReference>
<organism evidence="9">
    <name type="scientific">Enterobius vermicularis</name>
    <name type="common">Human pinworm</name>
    <dbReference type="NCBI Taxonomy" id="51028"/>
    <lineage>
        <taxon>Eukaryota</taxon>
        <taxon>Metazoa</taxon>
        <taxon>Ecdysozoa</taxon>
        <taxon>Nematoda</taxon>
        <taxon>Chromadorea</taxon>
        <taxon>Rhabditida</taxon>
        <taxon>Spirurina</taxon>
        <taxon>Oxyuridomorpha</taxon>
        <taxon>Oxyuroidea</taxon>
        <taxon>Oxyuridae</taxon>
        <taxon>Enterobius</taxon>
    </lineage>
</organism>
<comment type="similarity">
    <text evidence="1">Belongs to the C/M/P thioester hydrolase family.</text>
</comment>
<dbReference type="Pfam" id="PF02551">
    <property type="entry name" value="Acyl_CoA_thio"/>
    <property type="match status" value="1"/>
</dbReference>
<evidence type="ECO:0000256" key="2">
    <source>
        <dbReference type="ARBA" id="ARBA00011881"/>
    </source>
</evidence>
<protein>
    <submittedName>
        <fullName evidence="9">Acyl-CoA thioesterase</fullName>
    </submittedName>
</protein>
<dbReference type="InterPro" id="IPR049449">
    <property type="entry name" value="TesB_ACOT8-like_N"/>
</dbReference>
<dbReference type="STRING" id="51028.A0A0N4V2N0"/>
<dbReference type="GO" id="GO:0047617">
    <property type="term" value="F:fatty acyl-CoA hydrolase activity"/>
    <property type="evidence" value="ECO:0007669"/>
    <property type="project" value="InterPro"/>
</dbReference>
<dbReference type="Gene3D" id="2.40.160.210">
    <property type="entry name" value="Acyl-CoA thioesterase, double hotdog domain"/>
    <property type="match status" value="1"/>
</dbReference>
<accession>A0A0N4V2N0</accession>
<gene>
    <name evidence="7" type="ORF">EVEC_LOCUS3970</name>
</gene>
<dbReference type="InterPro" id="IPR025652">
    <property type="entry name" value="TesB_C"/>
</dbReference>
<dbReference type="InterPro" id="IPR003703">
    <property type="entry name" value="Acyl_CoA_thio"/>
</dbReference>
<evidence type="ECO:0000313" key="9">
    <source>
        <dbReference type="WBParaSite" id="EVEC_0000426201-mRNA-1"/>
    </source>
</evidence>
<dbReference type="GO" id="GO:0009062">
    <property type="term" value="P:fatty acid catabolic process"/>
    <property type="evidence" value="ECO:0007669"/>
    <property type="project" value="TreeGrafter"/>
</dbReference>
<dbReference type="SUPFAM" id="SSF54637">
    <property type="entry name" value="Thioesterase/thiol ester dehydrase-isomerase"/>
    <property type="match status" value="2"/>
</dbReference>
<dbReference type="InterPro" id="IPR042171">
    <property type="entry name" value="Acyl-CoA_hotdog"/>
</dbReference>
<dbReference type="PANTHER" id="PTHR11066">
    <property type="entry name" value="ACYL-COA THIOESTERASE"/>
    <property type="match status" value="1"/>
</dbReference>
<evidence type="ECO:0000259" key="6">
    <source>
        <dbReference type="Pfam" id="PF13622"/>
    </source>
</evidence>
<keyword evidence="4" id="KW-0443">Lipid metabolism</keyword>
<dbReference type="CDD" id="cd03444">
    <property type="entry name" value="Thioesterase_II_repeat1"/>
    <property type="match status" value="1"/>
</dbReference>
<dbReference type="GO" id="GO:0006637">
    <property type="term" value="P:acyl-CoA metabolic process"/>
    <property type="evidence" value="ECO:0007669"/>
    <property type="project" value="InterPro"/>
</dbReference>
<dbReference type="WBParaSite" id="EVEC_0000426201-mRNA-1">
    <property type="protein sequence ID" value="EVEC_0000426201-mRNA-1"/>
    <property type="gene ID" value="EVEC_0000426201"/>
</dbReference>
<feature type="domain" description="Acyl-CoA thioesterase-like N-terminal HotDog" evidence="6">
    <location>
        <begin position="20"/>
        <end position="95"/>
    </location>
</feature>
<feature type="domain" description="Acyl-CoA thioesterase 2 C-terminal" evidence="5">
    <location>
        <begin position="172"/>
        <end position="293"/>
    </location>
</feature>
<dbReference type="GO" id="GO:0005782">
    <property type="term" value="C:peroxisomal matrix"/>
    <property type="evidence" value="ECO:0007669"/>
    <property type="project" value="TreeGrafter"/>
</dbReference>
<dbReference type="AlphaFoldDB" id="A0A0N4V2N0"/>
<evidence type="ECO:0000256" key="3">
    <source>
        <dbReference type="ARBA" id="ARBA00022801"/>
    </source>
</evidence>
<reference evidence="7 8" key="2">
    <citation type="submission" date="2018-10" db="EMBL/GenBank/DDBJ databases">
        <authorList>
            <consortium name="Pathogen Informatics"/>
        </authorList>
    </citation>
    <scope>NUCLEOTIDE SEQUENCE [LARGE SCALE GENOMIC DNA]</scope>
</reference>